<dbReference type="FunFam" id="3.30.70.1230:FF:000002">
    <property type="entry name" value="Adenylate cyclase"/>
    <property type="match status" value="1"/>
</dbReference>
<evidence type="ECO:0000256" key="11">
    <source>
        <dbReference type="ARBA" id="ARBA00022998"/>
    </source>
</evidence>
<feature type="domain" description="CCHC-type" evidence="19">
    <location>
        <begin position="537"/>
        <end position="552"/>
    </location>
</feature>
<protein>
    <recommendedName>
        <fullName evidence="4">adenylate cyclase</fullName>
        <ecNumber evidence="4">4.6.1.1</ecNumber>
    </recommendedName>
</protein>
<keyword evidence="11" id="KW-0115">cAMP biosynthesis</keyword>
<feature type="transmembrane region" description="Helical" evidence="17">
    <location>
        <begin position="793"/>
        <end position="813"/>
    </location>
</feature>
<evidence type="ECO:0000313" key="21">
    <source>
        <dbReference type="Proteomes" id="UP000479190"/>
    </source>
</evidence>
<evidence type="ECO:0000256" key="14">
    <source>
        <dbReference type="PROSITE-ProRule" id="PRU00047"/>
    </source>
</evidence>
<feature type="domain" description="Guanylate cyclase" evidence="18">
    <location>
        <begin position="1006"/>
        <end position="1133"/>
    </location>
</feature>
<dbReference type="InterPro" id="IPR001878">
    <property type="entry name" value="Znf_CCHC"/>
</dbReference>
<proteinExistence type="inferred from homology"/>
<evidence type="ECO:0000256" key="2">
    <source>
        <dbReference type="ARBA" id="ARBA00001946"/>
    </source>
</evidence>
<dbReference type="EC" id="4.6.1.1" evidence="4"/>
<dbReference type="SMART" id="SM00343">
    <property type="entry name" value="ZnF_C2HC"/>
    <property type="match status" value="2"/>
</dbReference>
<feature type="transmembrane region" description="Helical" evidence="17">
    <location>
        <begin position="1516"/>
        <end position="1534"/>
    </location>
</feature>
<comment type="similarity">
    <text evidence="15">Belongs to the adenylyl cyclase class-4/guanylyl cyclase family.</text>
</comment>
<evidence type="ECO:0000256" key="1">
    <source>
        <dbReference type="ARBA" id="ARBA00001593"/>
    </source>
</evidence>
<keyword evidence="21" id="KW-1185">Reference proteome</keyword>
<keyword evidence="7" id="KW-0547">Nucleotide-binding</keyword>
<evidence type="ECO:0000256" key="3">
    <source>
        <dbReference type="ARBA" id="ARBA00004141"/>
    </source>
</evidence>
<evidence type="ECO:0000256" key="4">
    <source>
        <dbReference type="ARBA" id="ARBA00012201"/>
    </source>
</evidence>
<dbReference type="GO" id="GO:0004016">
    <property type="term" value="F:adenylate cyclase activity"/>
    <property type="evidence" value="ECO:0007669"/>
    <property type="project" value="UniProtKB-EC"/>
</dbReference>
<dbReference type="SUPFAM" id="SSF55073">
    <property type="entry name" value="Nucleotide cyclase"/>
    <property type="match status" value="2"/>
</dbReference>
<dbReference type="SUPFAM" id="SSF57756">
    <property type="entry name" value="Retrovirus zinc finger-like domains"/>
    <property type="match status" value="1"/>
</dbReference>
<dbReference type="GO" id="GO:0003676">
    <property type="term" value="F:nucleic acid binding"/>
    <property type="evidence" value="ECO:0007669"/>
    <property type="project" value="InterPro"/>
</dbReference>
<dbReference type="InterPro" id="IPR029787">
    <property type="entry name" value="Nucleotide_cyclase"/>
</dbReference>
<evidence type="ECO:0000259" key="19">
    <source>
        <dbReference type="PROSITE" id="PS50158"/>
    </source>
</evidence>
<gene>
    <name evidence="20" type="ORF">TBRA_LOCUS5614</name>
</gene>
<evidence type="ECO:0000256" key="7">
    <source>
        <dbReference type="ARBA" id="ARBA00022741"/>
    </source>
</evidence>
<feature type="region of interest" description="Disordered" evidence="16">
    <location>
        <begin position="1327"/>
        <end position="1370"/>
    </location>
</feature>
<dbReference type="EMBL" id="CADCXV010000720">
    <property type="protein sequence ID" value="CAB0033716.1"/>
    <property type="molecule type" value="Genomic_DNA"/>
</dbReference>
<reference evidence="20 21" key="1">
    <citation type="submission" date="2020-02" db="EMBL/GenBank/DDBJ databases">
        <authorList>
            <person name="Ferguson B K."/>
        </authorList>
    </citation>
    <scope>NUCLEOTIDE SEQUENCE [LARGE SCALE GENOMIC DNA]</scope>
</reference>
<feature type="transmembrane region" description="Helical" evidence="17">
    <location>
        <begin position="1546"/>
        <end position="1567"/>
    </location>
</feature>
<dbReference type="OrthoDB" id="60033at2759"/>
<dbReference type="InterPro" id="IPR018297">
    <property type="entry name" value="A/G_cyclase_CS"/>
</dbReference>
<evidence type="ECO:0000256" key="17">
    <source>
        <dbReference type="SAM" id="Phobius"/>
    </source>
</evidence>
<keyword evidence="10 17" id="KW-1133">Transmembrane helix</keyword>
<dbReference type="CDD" id="cd07302">
    <property type="entry name" value="CHD"/>
    <property type="match status" value="2"/>
</dbReference>
<feature type="region of interest" description="Disordered" evidence="16">
    <location>
        <begin position="166"/>
        <end position="222"/>
    </location>
</feature>
<dbReference type="PANTHER" id="PTHR45627:SF1">
    <property type="entry name" value="ADENYLATE CYCLASE TYPE 8"/>
    <property type="match status" value="1"/>
</dbReference>
<evidence type="ECO:0000256" key="13">
    <source>
        <dbReference type="ARBA" id="ARBA00023239"/>
    </source>
</evidence>
<evidence type="ECO:0000256" key="5">
    <source>
        <dbReference type="ARBA" id="ARBA00022692"/>
    </source>
</evidence>
<dbReference type="Pfam" id="PF06327">
    <property type="entry name" value="Adcy_cons_dom"/>
    <property type="match status" value="1"/>
</dbReference>
<evidence type="ECO:0000256" key="12">
    <source>
        <dbReference type="ARBA" id="ARBA00023136"/>
    </source>
</evidence>
<evidence type="ECO:0000256" key="9">
    <source>
        <dbReference type="ARBA" id="ARBA00022842"/>
    </source>
</evidence>
<evidence type="ECO:0000256" key="16">
    <source>
        <dbReference type="SAM" id="MobiDB-lite"/>
    </source>
</evidence>
<dbReference type="InterPro" id="IPR001054">
    <property type="entry name" value="A/G_cyclase"/>
</dbReference>
<comment type="cofactor">
    <cofactor evidence="2">
        <name>Mg(2+)</name>
        <dbReference type="ChEBI" id="CHEBI:18420"/>
    </cofactor>
</comment>
<feature type="transmembrane region" description="Helical" evidence="17">
    <location>
        <begin position="820"/>
        <end position="844"/>
    </location>
</feature>
<dbReference type="SMART" id="SM00044">
    <property type="entry name" value="CYCc"/>
    <property type="match status" value="2"/>
</dbReference>
<feature type="transmembrane region" description="Helical" evidence="17">
    <location>
        <begin position="1439"/>
        <end position="1460"/>
    </location>
</feature>
<evidence type="ECO:0000256" key="8">
    <source>
        <dbReference type="ARBA" id="ARBA00022840"/>
    </source>
</evidence>
<dbReference type="Pfam" id="PF00211">
    <property type="entry name" value="Guanylate_cyc"/>
    <property type="match status" value="2"/>
</dbReference>
<dbReference type="InterPro" id="IPR036875">
    <property type="entry name" value="Znf_CCHC_sf"/>
</dbReference>
<evidence type="ECO:0000259" key="18">
    <source>
        <dbReference type="PROSITE" id="PS50125"/>
    </source>
</evidence>
<keyword evidence="14" id="KW-0863">Zinc-finger</keyword>
<feature type="region of interest" description="Disordered" evidence="16">
    <location>
        <begin position="668"/>
        <end position="705"/>
    </location>
</feature>
<evidence type="ECO:0000313" key="20">
    <source>
        <dbReference type="EMBL" id="CAB0033716.1"/>
    </source>
</evidence>
<feature type="transmembrane region" description="Helical" evidence="17">
    <location>
        <begin position="757"/>
        <end position="777"/>
    </location>
</feature>
<feature type="transmembrane region" description="Helical" evidence="17">
    <location>
        <begin position="1412"/>
        <end position="1433"/>
    </location>
</feature>
<dbReference type="Proteomes" id="UP000479190">
    <property type="component" value="Unassembled WGS sequence"/>
</dbReference>
<feature type="compositionally biased region" description="Low complexity" evidence="16">
    <location>
        <begin position="1333"/>
        <end position="1344"/>
    </location>
</feature>
<keyword evidence="9" id="KW-0460">Magnesium</keyword>
<keyword evidence="13 15" id="KW-0456">Lyase</keyword>
<dbReference type="PROSITE" id="PS50158">
    <property type="entry name" value="ZF_CCHC"/>
    <property type="match status" value="1"/>
</dbReference>
<feature type="region of interest" description="Disordered" evidence="16">
    <location>
        <begin position="452"/>
        <end position="510"/>
    </location>
</feature>
<sequence>MYQMRYRERSSATSEVNFFAFERIEDEWYMKKLSEVKKSPSKYTNWYIEDGMLYKRSYNALLDPVSNAENSWRLVVPAEQRERVLTESHCLTSSGHLGAKKTYDRLACEYWWPGMWYAVEEYCNSCDVCQRYKVPQTGPKGLMTRRVVDRPWAVVAADMMEFPRSKNQNKWSATPTRSNGVRLPPLSGSNGRTAPSVRPAMDERAGASSSERNASEEARASQEAVAELNEYVRLMELGVPARLRPEPEGRAVVEVSGELIPVFARPSMHASEDAMDWEESVQPGNYSWQRPAWQQRTDADRRRASRQRRQASGVGTRQRTPSPGEGRRPNGGGEPLLEEETRAMLEQLVAARQPVEEWDGEAFEEVFRGSPEEEVLLLEEGEATATLRRSGETTEESARVPTPPLAPVQEPSALPLPPPVQQVSYVAGLHGLVFQPFAVQQQRLPQTEYPLDGQQQRQLRRPGPYQEQQQHRQLPRRQPQQHQREEVRVEVRPLSPVAGPSSLSGNTAAPARIRGENFGGLEPVGFVPGLDPPRGACFECHEPGHTRRQCRKPYNGDLCTNCGRRGVKVRHCPRCSRGWKKSQRNFHSKRAAARKQLWKALGGGSSRLQRCAAGRAMEQPPTTIKSSSVDDLKVEEADNALSISPRKQLWIKAVKKLTSERLGRESLAAWEEGKPSADPEDFETQEMDERTKKSSDASVDTDCGGFRGDDGADKQDVFKRGRLYRGIFCPSLTNSFHNKQLENLYLLYSNRQRQKSLIMLNIIDLLLKACLISIWLWRREPDGQTGAGGLYESLAWSLCCIVANVVVCALGWWRCFSNNYLYWASIFTWLLINSQGFFVAGLNFLTQQRLMWYILFVVYAPYAMLPLPLRWCVLAGFGTALTHLLIALVTVLNDTRHHEDLPCVAQMVATNLLLYFAVNLAGLYTKYLTDRGQRQAFLETHRSMETRQRTQNENNRQEKLLLSVLPDFVAKEMIRDIARETARGGPISFQPNQFHRIYIHRYENVSILFADIKGFTALASQCSAQELVKVLNDLFARFDKLSAENHCLRIKLLGDCYYCICGLPVARADHAHCCVEMGLHMIKAIRDVRYTTKVDLNMRIGIHSGSVLCGVLGLRKWQFDVWSYDVTLANHLESGGIPGRVHISEDTLRCLNDAYEVEPGNGAERDNYLKDRNVVTYLIKQVEPLRSRRRYSSRPKIWPQQQDATDGAGAGSQENRTKKSFKMSDRLQVQANPMAQGAGINNCQAATTITTQAGGTQLLQPQPQSTQPQQSNDEEIAVEWTPEIPFENVSRSSCDNNDSTWVSSLTNDVVVVRRQLNSSTSVTNLEDLDADDAASSKSAEQQQLNNNNSGSYNTRAGSANEKTSKAMGGGLSGGIETISNKRMRIANINPWTLRYNDETLESKFRQLREDMFKSNMICCFVIWMFIAVCQAIIIPDCAILMIALSTTTLLLVGSSVLVMADEFKALPQSQQRLSSSLVHNKQRRTLFICGVIGLMALTSVIGAIACPVVLQQELSGSGGVSAAALAIVLARFYSKFEYRILLLRRMSIPLSAQMVIFLVIFLILVTYHGRLVELTSRMDFLWKQQAERELSDMIESRNNNMQLIKNILPDYIAHHFLSQERPSEELYSQARQKVGVLFASVPNFTEFYSEDVNKGMECIRLLNEIIADFDELLDEKRFHCIEKIKTVGATYMAASGLNPSRNPKNADEMEHVCRLIDYAVAMRQRLEDVNVHSFNNFDLRVGISCGPLVGGVIGARKPVFDIWGNTVNLASRMDSTGVMGKIQVPADIAAYLDTRGYRTEKRGPIEVKGKGTMETYFVLGKINAATEGTTRGRSGCRSLAAVVYGVVATAAVTVRSISSSCRASPRARSIASIRRAARCTLNAINFFSSSTLIPRVDVCACVYSLAGSPMSKQRYI</sequence>
<feature type="region of interest" description="Disordered" evidence="16">
    <location>
        <begin position="274"/>
        <end position="335"/>
    </location>
</feature>
<dbReference type="InterPro" id="IPR032628">
    <property type="entry name" value="AC_N"/>
</dbReference>
<feature type="compositionally biased region" description="Low complexity" evidence="16">
    <location>
        <begin position="466"/>
        <end position="481"/>
    </location>
</feature>
<keyword evidence="14" id="KW-0862">Zinc</keyword>
<dbReference type="Pfam" id="PF16214">
    <property type="entry name" value="AC_N"/>
    <property type="match status" value="1"/>
</dbReference>
<name>A0A6H5IB34_9HYME</name>
<dbReference type="GO" id="GO:0007189">
    <property type="term" value="P:adenylate cyclase-activating G protein-coupled receptor signaling pathway"/>
    <property type="evidence" value="ECO:0007669"/>
    <property type="project" value="TreeGrafter"/>
</dbReference>
<accession>A0A6H5IB34</accession>
<feature type="compositionally biased region" description="Basic and acidic residues" evidence="16">
    <location>
        <begin position="482"/>
        <end position="491"/>
    </location>
</feature>
<dbReference type="GO" id="GO:0006171">
    <property type="term" value="P:cAMP biosynthetic process"/>
    <property type="evidence" value="ECO:0007669"/>
    <property type="project" value="UniProtKB-KW"/>
</dbReference>
<dbReference type="Gene3D" id="4.10.60.10">
    <property type="entry name" value="Zinc finger, CCHC-type"/>
    <property type="match status" value="1"/>
</dbReference>
<feature type="compositionally biased region" description="Polar residues" evidence="16">
    <location>
        <begin position="1345"/>
        <end position="1361"/>
    </location>
</feature>
<keyword evidence="8" id="KW-0067">ATP-binding</keyword>
<dbReference type="GO" id="GO:0005524">
    <property type="term" value="F:ATP binding"/>
    <property type="evidence" value="ECO:0007669"/>
    <property type="project" value="UniProtKB-KW"/>
</dbReference>
<dbReference type="InterPro" id="IPR009398">
    <property type="entry name" value="Adcy_conserved_dom"/>
</dbReference>
<feature type="domain" description="Guanylate cyclase" evidence="18">
    <location>
        <begin position="1635"/>
        <end position="1774"/>
    </location>
</feature>
<keyword evidence="6" id="KW-0479">Metal-binding</keyword>
<keyword evidence="5 17" id="KW-0812">Transmembrane</keyword>
<feature type="region of interest" description="Disordered" evidence="16">
    <location>
        <begin position="1190"/>
        <end position="1222"/>
    </location>
</feature>
<feature type="transmembrane region" description="Helical" evidence="17">
    <location>
        <begin position="1486"/>
        <end position="1510"/>
    </location>
</feature>
<dbReference type="GO" id="GO:0005886">
    <property type="term" value="C:plasma membrane"/>
    <property type="evidence" value="ECO:0007669"/>
    <property type="project" value="InterPro"/>
</dbReference>
<dbReference type="GO" id="GO:0008270">
    <property type="term" value="F:zinc ion binding"/>
    <property type="evidence" value="ECO:0007669"/>
    <property type="project" value="UniProtKB-KW"/>
</dbReference>
<feature type="compositionally biased region" description="Polar residues" evidence="16">
    <location>
        <begin position="166"/>
        <end position="179"/>
    </location>
</feature>
<dbReference type="FunFam" id="3.30.70.1230:FF:000032">
    <property type="entry name" value="Adenylyl cyclase 78C"/>
    <property type="match status" value="1"/>
</dbReference>
<dbReference type="FunFam" id="1.10.340.70:FF:000001">
    <property type="entry name" value="Retrovirus-related Pol polyprotein from transposon gypsy-like Protein"/>
    <property type="match status" value="1"/>
</dbReference>
<evidence type="ECO:0000256" key="10">
    <source>
        <dbReference type="ARBA" id="ARBA00022989"/>
    </source>
</evidence>
<comment type="subcellular location">
    <subcellularLocation>
        <location evidence="3">Membrane</location>
        <topology evidence="3">Multi-pass membrane protein</topology>
    </subcellularLocation>
</comment>
<dbReference type="Pfam" id="PF17921">
    <property type="entry name" value="Integrase_H2C2"/>
    <property type="match status" value="1"/>
</dbReference>
<feature type="compositionally biased region" description="Basic and acidic residues" evidence="16">
    <location>
        <begin position="389"/>
        <end position="398"/>
    </location>
</feature>
<dbReference type="PROSITE" id="PS50125">
    <property type="entry name" value="GUANYLATE_CYCLASE_2"/>
    <property type="match status" value="2"/>
</dbReference>
<evidence type="ECO:0000256" key="15">
    <source>
        <dbReference type="RuleBase" id="RU000405"/>
    </source>
</evidence>
<dbReference type="GO" id="GO:0035556">
    <property type="term" value="P:intracellular signal transduction"/>
    <property type="evidence" value="ECO:0007669"/>
    <property type="project" value="InterPro"/>
</dbReference>
<feature type="transmembrane region" description="Helical" evidence="17">
    <location>
        <begin position="904"/>
        <end position="924"/>
    </location>
</feature>
<dbReference type="Gene3D" id="3.30.70.1230">
    <property type="entry name" value="Nucleotide cyclase"/>
    <property type="match status" value="2"/>
</dbReference>
<feature type="region of interest" description="Disordered" evidence="16">
    <location>
        <begin position="384"/>
        <end position="415"/>
    </location>
</feature>
<organism evidence="20 21">
    <name type="scientific">Trichogramma brassicae</name>
    <dbReference type="NCBI Taxonomy" id="86971"/>
    <lineage>
        <taxon>Eukaryota</taxon>
        <taxon>Metazoa</taxon>
        <taxon>Ecdysozoa</taxon>
        <taxon>Arthropoda</taxon>
        <taxon>Hexapoda</taxon>
        <taxon>Insecta</taxon>
        <taxon>Pterygota</taxon>
        <taxon>Neoptera</taxon>
        <taxon>Endopterygota</taxon>
        <taxon>Hymenoptera</taxon>
        <taxon>Apocrita</taxon>
        <taxon>Proctotrupomorpha</taxon>
        <taxon>Chalcidoidea</taxon>
        <taxon>Trichogrammatidae</taxon>
        <taxon>Trichogramma</taxon>
    </lineage>
</organism>
<feature type="transmembrane region" description="Helical" evidence="17">
    <location>
        <begin position="874"/>
        <end position="892"/>
    </location>
</feature>
<dbReference type="Gene3D" id="1.10.340.70">
    <property type="match status" value="1"/>
</dbReference>
<comment type="catalytic activity">
    <reaction evidence="1">
        <text>ATP = 3',5'-cyclic AMP + diphosphate</text>
        <dbReference type="Rhea" id="RHEA:15389"/>
        <dbReference type="ChEBI" id="CHEBI:30616"/>
        <dbReference type="ChEBI" id="CHEBI:33019"/>
        <dbReference type="ChEBI" id="CHEBI:58165"/>
        <dbReference type="EC" id="4.6.1.1"/>
    </reaction>
</comment>
<dbReference type="InterPro" id="IPR041588">
    <property type="entry name" value="Integrase_H2C2"/>
</dbReference>
<feature type="transmembrane region" description="Helical" evidence="17">
    <location>
        <begin position="850"/>
        <end position="867"/>
    </location>
</feature>
<dbReference type="PROSITE" id="PS00452">
    <property type="entry name" value="GUANYLATE_CYCLASE_1"/>
    <property type="match status" value="1"/>
</dbReference>
<evidence type="ECO:0000256" key="6">
    <source>
        <dbReference type="ARBA" id="ARBA00022723"/>
    </source>
</evidence>
<dbReference type="PANTHER" id="PTHR45627">
    <property type="entry name" value="ADENYLATE CYCLASE TYPE 1"/>
    <property type="match status" value="1"/>
</dbReference>
<keyword evidence="12 17" id="KW-0472">Membrane</keyword>